<evidence type="ECO:0000256" key="15">
    <source>
        <dbReference type="ARBA" id="ARBA00023235"/>
    </source>
</evidence>
<evidence type="ECO:0000256" key="19">
    <source>
        <dbReference type="SAM" id="MobiDB-lite"/>
    </source>
</evidence>
<keyword evidence="17" id="KW-0511">Multifunctional enzyme</keyword>
<dbReference type="PANTHER" id="PTHR22854">
    <property type="entry name" value="TRYPTOPHAN BIOSYNTHESIS PROTEIN"/>
    <property type="match status" value="1"/>
</dbReference>
<keyword evidence="10" id="KW-0028">Amino-acid biosynthesis</keyword>
<evidence type="ECO:0000313" key="22">
    <source>
        <dbReference type="EMBL" id="KAJ3504841.1"/>
    </source>
</evidence>
<evidence type="ECO:0000256" key="10">
    <source>
        <dbReference type="ARBA" id="ARBA00022605"/>
    </source>
</evidence>
<evidence type="ECO:0000256" key="1">
    <source>
        <dbReference type="ARBA" id="ARBA00001164"/>
    </source>
</evidence>
<dbReference type="EC" id="5.3.1.24" evidence="8"/>
<evidence type="ECO:0000256" key="18">
    <source>
        <dbReference type="ARBA" id="ARBA00047683"/>
    </source>
</evidence>
<gene>
    <name evidence="22" type="ORF">NLJ89_g7733</name>
</gene>
<evidence type="ECO:0000256" key="3">
    <source>
        <dbReference type="ARBA" id="ARBA00004664"/>
    </source>
</evidence>
<keyword evidence="12" id="KW-0822">Tryptophan biosynthesis</keyword>
<dbReference type="PROSITE" id="PS00614">
    <property type="entry name" value="IGPS"/>
    <property type="match status" value="1"/>
</dbReference>
<dbReference type="SUPFAM" id="SSF51366">
    <property type="entry name" value="Ribulose-phoshate binding barrel"/>
    <property type="match status" value="2"/>
</dbReference>
<comment type="pathway">
    <text evidence="3">Amino-acid biosynthesis; L-tryptophan biosynthesis; L-tryptophan from chorismate: step 3/5.</text>
</comment>
<feature type="compositionally biased region" description="Polar residues" evidence="19">
    <location>
        <begin position="1"/>
        <end position="20"/>
    </location>
</feature>
<keyword evidence="23" id="KW-1185">Reference proteome</keyword>
<dbReference type="EC" id="4.1.3.27" evidence="6"/>
<feature type="domain" description="Indole-3-glycerol phosphate synthase" evidence="20">
    <location>
        <begin position="30"/>
        <end position="304"/>
    </location>
</feature>
<keyword evidence="11" id="KW-0210">Decarboxylase</keyword>
<comment type="catalytic activity">
    <reaction evidence="18">
        <text>chorismate + L-glutamine = anthranilate + pyruvate + L-glutamate + H(+)</text>
        <dbReference type="Rhea" id="RHEA:21732"/>
        <dbReference type="ChEBI" id="CHEBI:15361"/>
        <dbReference type="ChEBI" id="CHEBI:15378"/>
        <dbReference type="ChEBI" id="CHEBI:16567"/>
        <dbReference type="ChEBI" id="CHEBI:29748"/>
        <dbReference type="ChEBI" id="CHEBI:29985"/>
        <dbReference type="ChEBI" id="CHEBI:58359"/>
        <dbReference type="EC" id="4.1.3.27"/>
    </reaction>
</comment>
<dbReference type="CDD" id="cd00331">
    <property type="entry name" value="IGPS"/>
    <property type="match status" value="1"/>
</dbReference>
<feature type="region of interest" description="Disordered" evidence="19">
    <location>
        <begin position="1"/>
        <end position="57"/>
    </location>
</feature>
<organism evidence="22 23">
    <name type="scientific">Agrocybe chaxingu</name>
    <dbReference type="NCBI Taxonomy" id="84603"/>
    <lineage>
        <taxon>Eukaryota</taxon>
        <taxon>Fungi</taxon>
        <taxon>Dikarya</taxon>
        <taxon>Basidiomycota</taxon>
        <taxon>Agaricomycotina</taxon>
        <taxon>Agaricomycetes</taxon>
        <taxon>Agaricomycetidae</taxon>
        <taxon>Agaricales</taxon>
        <taxon>Agaricineae</taxon>
        <taxon>Strophariaceae</taxon>
        <taxon>Agrocybe</taxon>
    </lineage>
</organism>
<evidence type="ECO:0000256" key="9">
    <source>
        <dbReference type="ARBA" id="ARBA00018819"/>
    </source>
</evidence>
<dbReference type="EMBL" id="JANKHO010000956">
    <property type="protein sequence ID" value="KAJ3504841.1"/>
    <property type="molecule type" value="Genomic_DNA"/>
</dbReference>
<evidence type="ECO:0000259" key="20">
    <source>
        <dbReference type="Pfam" id="PF00218"/>
    </source>
</evidence>
<evidence type="ECO:0000256" key="17">
    <source>
        <dbReference type="ARBA" id="ARBA00023268"/>
    </source>
</evidence>
<evidence type="ECO:0000256" key="7">
    <source>
        <dbReference type="ARBA" id="ARBA00012362"/>
    </source>
</evidence>
<dbReference type="Gene3D" id="3.20.20.70">
    <property type="entry name" value="Aldolase class I"/>
    <property type="match status" value="2"/>
</dbReference>
<evidence type="ECO:0000313" key="23">
    <source>
        <dbReference type="Proteomes" id="UP001148786"/>
    </source>
</evidence>
<dbReference type="GO" id="GO:0000162">
    <property type="term" value="P:L-tryptophan biosynthetic process"/>
    <property type="evidence" value="ECO:0007669"/>
    <property type="project" value="UniProtKB-KW"/>
</dbReference>
<comment type="caution">
    <text evidence="22">The sequence shown here is derived from an EMBL/GenBank/DDBJ whole genome shotgun (WGS) entry which is preliminary data.</text>
</comment>
<evidence type="ECO:0000256" key="14">
    <source>
        <dbReference type="ARBA" id="ARBA00023141"/>
    </source>
</evidence>
<dbReference type="PANTHER" id="PTHR22854:SF2">
    <property type="entry name" value="INDOLE-3-GLYCEROL-PHOSPHATE SYNTHASE"/>
    <property type="match status" value="1"/>
</dbReference>
<dbReference type="InterPro" id="IPR013798">
    <property type="entry name" value="Indole-3-glycerol_P_synth_dom"/>
</dbReference>
<comment type="catalytic activity">
    <reaction evidence="2">
        <text>1-(2-carboxyphenylamino)-1-deoxy-D-ribulose 5-phosphate + H(+) = (1S,2R)-1-C-(indol-3-yl)glycerol 3-phosphate + CO2 + H2O</text>
        <dbReference type="Rhea" id="RHEA:23476"/>
        <dbReference type="ChEBI" id="CHEBI:15377"/>
        <dbReference type="ChEBI" id="CHEBI:15378"/>
        <dbReference type="ChEBI" id="CHEBI:16526"/>
        <dbReference type="ChEBI" id="CHEBI:58613"/>
        <dbReference type="ChEBI" id="CHEBI:58866"/>
        <dbReference type="EC" id="4.1.1.48"/>
    </reaction>
</comment>
<evidence type="ECO:0000256" key="11">
    <source>
        <dbReference type="ARBA" id="ARBA00022793"/>
    </source>
</evidence>
<evidence type="ECO:0000256" key="16">
    <source>
        <dbReference type="ARBA" id="ARBA00023239"/>
    </source>
</evidence>
<dbReference type="FunFam" id="3.20.20.70:FF:000136">
    <property type="entry name" value="Multifunctional tryptophan biosynthesis protein"/>
    <property type="match status" value="1"/>
</dbReference>
<evidence type="ECO:0000256" key="4">
    <source>
        <dbReference type="ARBA" id="ARBA00004696"/>
    </source>
</evidence>
<evidence type="ECO:0000256" key="12">
    <source>
        <dbReference type="ARBA" id="ARBA00022822"/>
    </source>
</evidence>
<comment type="catalytic activity">
    <reaction evidence="1">
        <text>N-(5-phospho-beta-D-ribosyl)anthranilate = 1-(2-carboxyphenylamino)-1-deoxy-D-ribulose 5-phosphate</text>
        <dbReference type="Rhea" id="RHEA:21540"/>
        <dbReference type="ChEBI" id="CHEBI:18277"/>
        <dbReference type="ChEBI" id="CHEBI:58613"/>
        <dbReference type="EC" id="5.3.1.24"/>
    </reaction>
</comment>
<feature type="domain" description="N-(5'phosphoribosyl) anthranilate isomerase (PRAI)" evidence="21">
    <location>
        <begin position="376"/>
        <end position="446"/>
    </location>
</feature>
<comment type="pathway">
    <text evidence="5">Amino-acid biosynthesis; L-tryptophan biosynthesis; L-tryptophan from chorismate: step 1/5.</text>
</comment>
<dbReference type="AlphaFoldDB" id="A0A9W8MV63"/>
<dbReference type="EC" id="4.1.1.48" evidence="7"/>
<name>A0A9W8MV63_9AGAR</name>
<dbReference type="InterPro" id="IPR001240">
    <property type="entry name" value="PRAI_dom"/>
</dbReference>
<evidence type="ECO:0000256" key="2">
    <source>
        <dbReference type="ARBA" id="ARBA00001633"/>
    </source>
</evidence>
<evidence type="ECO:0000256" key="5">
    <source>
        <dbReference type="ARBA" id="ARBA00004873"/>
    </source>
</evidence>
<dbReference type="InterPro" id="IPR001468">
    <property type="entry name" value="Indole-3-GlycerolPSynthase_CS"/>
</dbReference>
<comment type="pathway">
    <text evidence="4">Amino-acid biosynthesis; L-tryptophan biosynthesis; L-tryptophan from chorismate: step 4/5.</text>
</comment>
<dbReference type="Pfam" id="PF00218">
    <property type="entry name" value="IGPS"/>
    <property type="match status" value="1"/>
</dbReference>
<keyword evidence="16" id="KW-0456">Lyase</keyword>
<evidence type="ECO:0000256" key="13">
    <source>
        <dbReference type="ARBA" id="ARBA00022962"/>
    </source>
</evidence>
<evidence type="ECO:0000256" key="8">
    <source>
        <dbReference type="ARBA" id="ARBA00012572"/>
    </source>
</evidence>
<accession>A0A9W8MV63</accession>
<sequence>MSGLASLTSCNQAPSDPESGSGSGKKETILQKIYAQRARDVEKAKSTPGTTPADLEAQLTMNLAPPLIDVVERLRRNPSTSSHNSQSAPTPSLMAEIKRASPSKGPIAPDTNAAAQALTYALAGASLISVLTEPTWFLGSLTDMCLVRQTLSTLPDRPAVLRKDFILAEYQIDEARLWGADCVLLIVAMLDDDRLKALYEHSRKRGMEPLVEVNTEEEMARALTLGARLIGVNNRNLHSFDVDMGTTSRLSNMLAAHPSTILCALSGISSPESVTAYAKEGVRGVLIGESLMRAPDPAAFIQTLFNWPARSYVGLEPLLTKLPWVKISGAATQEEALFFMAAGAELIGLVFDTADPRCIEGATRVPNRPSPTSTENAPWFTMQAHRLVTNARTPLLVGVFKNQPLSTILHTVYNSQLDLVELTGSEPLEWALQIPTPVIRRVNVDEVPCSDIRELLRPGLHAFVSLSGSFNTNWRAVRAALDHGEVPGWAMPIINRAEHAQHLELAYEVGSESAADGKGQAEGAVDPVQWALQFEYKGEGKDKESSLEEFSRMIKQTKKMLK</sequence>
<keyword evidence="14" id="KW-0057">Aromatic amino acid biosynthesis</keyword>
<dbReference type="Pfam" id="PF00697">
    <property type="entry name" value="PRAI"/>
    <property type="match status" value="1"/>
</dbReference>
<dbReference type="InterPro" id="IPR045186">
    <property type="entry name" value="Indole-3-glycerol_P_synth"/>
</dbReference>
<keyword evidence="13" id="KW-0315">Glutamine amidotransferase</keyword>
<dbReference type="Proteomes" id="UP001148786">
    <property type="component" value="Unassembled WGS sequence"/>
</dbReference>
<protein>
    <recommendedName>
        <fullName evidence="9">Multifunctional tryptophan biosynthesis protein</fullName>
        <ecNumber evidence="7">4.1.1.48</ecNumber>
        <ecNumber evidence="6">4.1.3.27</ecNumber>
        <ecNumber evidence="8">5.3.1.24</ecNumber>
    </recommendedName>
</protein>
<dbReference type="GO" id="GO:0004425">
    <property type="term" value="F:indole-3-glycerol-phosphate synthase activity"/>
    <property type="evidence" value="ECO:0007669"/>
    <property type="project" value="UniProtKB-EC"/>
</dbReference>
<reference evidence="22" key="1">
    <citation type="submission" date="2022-07" db="EMBL/GenBank/DDBJ databases">
        <title>Genome Sequence of Agrocybe chaxingu.</title>
        <authorList>
            <person name="Buettner E."/>
        </authorList>
    </citation>
    <scope>NUCLEOTIDE SEQUENCE</scope>
    <source>
        <strain evidence="22">MP-N11</strain>
    </source>
</reference>
<dbReference type="GO" id="GO:0004640">
    <property type="term" value="F:phosphoribosylanthranilate isomerase activity"/>
    <property type="evidence" value="ECO:0007669"/>
    <property type="project" value="UniProtKB-EC"/>
</dbReference>
<evidence type="ECO:0000259" key="21">
    <source>
        <dbReference type="Pfam" id="PF00697"/>
    </source>
</evidence>
<keyword evidence="15" id="KW-0413">Isomerase</keyword>
<dbReference type="GO" id="GO:0004049">
    <property type="term" value="F:anthranilate synthase activity"/>
    <property type="evidence" value="ECO:0007669"/>
    <property type="project" value="UniProtKB-EC"/>
</dbReference>
<evidence type="ECO:0000256" key="6">
    <source>
        <dbReference type="ARBA" id="ARBA00012266"/>
    </source>
</evidence>
<proteinExistence type="predicted"/>
<dbReference type="OrthoDB" id="524799at2759"/>
<dbReference type="InterPro" id="IPR013785">
    <property type="entry name" value="Aldolase_TIM"/>
</dbReference>
<dbReference type="InterPro" id="IPR011060">
    <property type="entry name" value="RibuloseP-bd_barrel"/>
</dbReference>